<evidence type="ECO:0000313" key="4">
    <source>
        <dbReference type="Proteomes" id="UP001530400"/>
    </source>
</evidence>
<feature type="region of interest" description="Disordered" evidence="1">
    <location>
        <begin position="403"/>
        <end position="441"/>
    </location>
</feature>
<gene>
    <name evidence="3" type="ORF">ACHAWO_007204</name>
</gene>
<proteinExistence type="predicted"/>
<sequence length="981" mass="107795">MGHPPPPLLSSSSMAKKVLVLHGNRQTGELLLGRLERLKKAAACELGWQMVAADAPHFHFADDDDLKDNDASDHYDNWQRTWWHRKGNVYTGLEESVDVLLDLWAQGGFIGILGFSQGSRLTHIISLMNIITNGSAFNGLKFVIHSSGYGDCPLPENLAAYLTHRWEVRASKSDLEKLRVTIPSLHIMGERDKLIHPKSSLALMEYYQRPAKHMHPGGHHVPIKAVDIPVYLEFFNDVDIDSKLQDEMLESSIPDEEHVQTQIDEVSALSQIFPDELKLLSESTLLDDSDPQNFSEESRTYQHPIKYSILLQPQDGLDPEAKLWPPKQISLGIQYPPDYPDSSPNVTLLHEMNYLEFSMQQSDALMNVIRNTMEEESGMPCVMGMIYAARDFFESGGLAAAATSTRKENNQPAVGSESHDIDNDDGEVKPTSGSLRSCSAKRNAECNEQGLEIAYEMLSSLHSDDVGEVNATRDSMGKGGSWKYTIGLVGKPSSGKSTFFNAATAFARQRGMGGGAGNRDGTEDDGDAILGGAAMAAHPFTTIDPNVGFCLVPAPAGSCPEDDESCVRHLSQKGLILGSTHGRDSKGRRLVSLCLKDVAGLVPGAYQGHGKGNKFLDDLTDADCLIHVVDASGMSDTEGNIVTSDEMSTEANHPIKDLAWQVPLVRNELVQWVYFNISSKWDGVVRRGRDKLVGMFSGYKQSQSFVLDVFSAVERYVREKEGRDHIFEDLQSWDEGDLHRLISAFLGMRFPMALALNKADLPSSTKFINDIDAQLPIHGALVGTGLSAHKEMQFMRHCIGIARKGRCDSMLNGGPLSGNVPIGVWDCLQCAMTLRPPVLCFPVNDMNTLEPLPGMTNYSTRDASLPNEGMISCLIHAGGCAPSHWDSEKQIYAPSIPKSEIKPALRDVILMKPGSTVEDVFHGLKWIGALEGEFVRAEGACNVGDKPKLVSKSDTVGKHNRILRIMTTKRKVWQKNSASNA</sequence>
<dbReference type="InterPro" id="IPR016135">
    <property type="entry name" value="UBQ-conjugating_enzyme/RWD"/>
</dbReference>
<dbReference type="SUPFAM" id="SSF53474">
    <property type="entry name" value="alpha/beta-Hydrolases"/>
    <property type="match status" value="1"/>
</dbReference>
<dbReference type="Gene3D" id="3.10.110.10">
    <property type="entry name" value="Ubiquitin Conjugating Enzyme"/>
    <property type="match status" value="1"/>
</dbReference>
<accession>A0ABD3NCX3</accession>
<dbReference type="InterPro" id="IPR027417">
    <property type="entry name" value="P-loop_NTPase"/>
</dbReference>
<organism evidence="3 4">
    <name type="scientific">Cyclotella atomus</name>
    <dbReference type="NCBI Taxonomy" id="382360"/>
    <lineage>
        <taxon>Eukaryota</taxon>
        <taxon>Sar</taxon>
        <taxon>Stramenopiles</taxon>
        <taxon>Ochrophyta</taxon>
        <taxon>Bacillariophyta</taxon>
        <taxon>Coscinodiscophyceae</taxon>
        <taxon>Thalassiosirophycidae</taxon>
        <taxon>Stephanodiscales</taxon>
        <taxon>Stephanodiscaceae</taxon>
        <taxon>Cyclotella</taxon>
    </lineage>
</organism>
<dbReference type="Gene3D" id="3.40.50.300">
    <property type="entry name" value="P-loop containing nucleotide triphosphate hydrolases"/>
    <property type="match status" value="1"/>
</dbReference>
<dbReference type="AlphaFoldDB" id="A0ABD3NCX3"/>
<dbReference type="EMBL" id="JALLPJ020001216">
    <property type="protein sequence ID" value="KAL3773884.1"/>
    <property type="molecule type" value="Genomic_DNA"/>
</dbReference>
<dbReference type="PANTHER" id="PTHR23305:SF1">
    <property type="entry name" value="OBG-TYPE G DOMAIN-CONTAINING PROTEIN"/>
    <property type="match status" value="1"/>
</dbReference>
<comment type="caution">
    <text evidence="3">The sequence shown here is derived from an EMBL/GenBank/DDBJ whole genome shotgun (WGS) entry which is preliminary data.</text>
</comment>
<reference evidence="3 4" key="1">
    <citation type="submission" date="2024-10" db="EMBL/GenBank/DDBJ databases">
        <title>Updated reference genomes for cyclostephanoid diatoms.</title>
        <authorList>
            <person name="Roberts W.R."/>
            <person name="Alverson A.J."/>
        </authorList>
    </citation>
    <scope>NUCLEOTIDE SEQUENCE [LARGE SCALE GENOMIC DNA]</scope>
    <source>
        <strain evidence="3 4">AJA010-31</strain>
    </source>
</reference>
<dbReference type="Pfam" id="PF05773">
    <property type="entry name" value="RWD"/>
    <property type="match status" value="1"/>
</dbReference>
<evidence type="ECO:0000313" key="3">
    <source>
        <dbReference type="EMBL" id="KAL3773884.1"/>
    </source>
</evidence>
<dbReference type="InterPro" id="IPR005645">
    <property type="entry name" value="FSH-like_dom"/>
</dbReference>
<dbReference type="InterPro" id="IPR006575">
    <property type="entry name" value="RWD_dom"/>
</dbReference>
<dbReference type="InterPro" id="IPR006073">
    <property type="entry name" value="GTP-bd"/>
</dbReference>
<feature type="domain" description="RWD" evidence="2">
    <location>
        <begin position="264"/>
        <end position="396"/>
    </location>
</feature>
<dbReference type="Gene3D" id="3.40.50.1820">
    <property type="entry name" value="alpha/beta hydrolase"/>
    <property type="match status" value="1"/>
</dbReference>
<dbReference type="PANTHER" id="PTHR23305">
    <property type="entry name" value="OBG GTPASE FAMILY"/>
    <property type="match status" value="1"/>
</dbReference>
<protein>
    <recommendedName>
        <fullName evidence="2">RWD domain-containing protein</fullName>
    </recommendedName>
</protein>
<keyword evidence="4" id="KW-1185">Reference proteome</keyword>
<name>A0ABD3NCX3_9STRA</name>
<dbReference type="Pfam" id="PF03959">
    <property type="entry name" value="FSH1"/>
    <property type="match status" value="1"/>
</dbReference>
<dbReference type="SUPFAM" id="SSF54495">
    <property type="entry name" value="UBC-like"/>
    <property type="match status" value="1"/>
</dbReference>
<dbReference type="Pfam" id="PF01926">
    <property type="entry name" value="MMR_HSR1"/>
    <property type="match status" value="1"/>
</dbReference>
<dbReference type="InterPro" id="IPR029058">
    <property type="entry name" value="AB_hydrolase_fold"/>
</dbReference>
<dbReference type="PROSITE" id="PS50908">
    <property type="entry name" value="RWD"/>
    <property type="match status" value="1"/>
</dbReference>
<evidence type="ECO:0000259" key="2">
    <source>
        <dbReference type="PROSITE" id="PS50908"/>
    </source>
</evidence>
<dbReference type="SUPFAM" id="SSF52540">
    <property type="entry name" value="P-loop containing nucleoside triphosphate hydrolases"/>
    <property type="match status" value="1"/>
</dbReference>
<evidence type="ECO:0000256" key="1">
    <source>
        <dbReference type="SAM" id="MobiDB-lite"/>
    </source>
</evidence>
<dbReference type="Proteomes" id="UP001530400">
    <property type="component" value="Unassembled WGS sequence"/>
</dbReference>